<dbReference type="KEGG" id="halt:IM660_10115"/>
<dbReference type="AlphaFoldDB" id="A0A7M1SQ10"/>
<dbReference type="GO" id="GO:0043546">
    <property type="term" value="F:molybdopterin cofactor binding"/>
    <property type="evidence" value="ECO:0007669"/>
    <property type="project" value="TreeGrafter"/>
</dbReference>
<keyword evidence="1" id="KW-1133">Transmembrane helix</keyword>
<reference evidence="3 4" key="1">
    <citation type="submission" date="2020-10" db="EMBL/GenBank/DDBJ databases">
        <title>Haloactinobacterium sp. RN3S43, a bacterium isolated from saline soil.</title>
        <authorList>
            <person name="Sun J.-Q."/>
        </authorList>
    </citation>
    <scope>NUCLEOTIDE SEQUENCE [LARGE SCALE GENOMIC DNA]</scope>
    <source>
        <strain evidence="3 4">RN3S43</strain>
    </source>
</reference>
<accession>A0A7M1SQ10</accession>
<sequence>MTTDRPRSRRHLATAGVLSGAVFFASGWLTAVLLDPPAAPHAALGATVVDLTPPWLKDFAVEAFGTGDKAALFVVMGLVSIVLAGFAGILAGRSRRAAVVAVLALATVCALAAGTRPDTSAMSFVPALVAAASGVATLLLLVHVARSSQLDEHGPGRRRFLSAAAGAGALAVALAAAGSVLARARSSVMGARETIVLPEPAHTPDEATAARIDASQVELSGMPDYVTANEDFYRIDTALRVPQLDPAQWELRVHGMVDEEVRIDYAELLDSGLTEAMVTLTCVSNRIGGTLVGNASWLGLPVRSLLSRAGVRAGADMVLSTSADGWKAGTPLEALTDERNALLAVGMNGQPLPLEHGFPVRMVVPGLYGYVSATKWVTDLKVTTFADDEGYWTPRGWSARGPVRTASRIDVPRSGATVPPGEVRLGGTAWAQQRGITRVQVQIDDDDWRDAELVSTVSIDTWRQWAFTWPDATPGRHEIRCRAWDDNEVQTAEVMPPAPSGATGHHVISLVVE</sequence>
<dbReference type="InterPro" id="IPR036374">
    <property type="entry name" value="OxRdtase_Mopterin-bd_sf"/>
</dbReference>
<protein>
    <submittedName>
        <fullName evidence="3">Molybdopterin-dependent oxidoreductase</fullName>
    </submittedName>
</protein>
<dbReference type="SUPFAM" id="SSF56524">
    <property type="entry name" value="Oxidoreductase molybdopterin-binding domain"/>
    <property type="match status" value="1"/>
</dbReference>
<evidence type="ECO:0000313" key="4">
    <source>
        <dbReference type="Proteomes" id="UP000593758"/>
    </source>
</evidence>
<feature type="transmembrane region" description="Helical" evidence="1">
    <location>
        <begin position="12"/>
        <end position="34"/>
    </location>
</feature>
<feature type="domain" description="Oxidoreductase molybdopterin-binding" evidence="2">
    <location>
        <begin position="239"/>
        <end position="392"/>
    </location>
</feature>
<dbReference type="EMBL" id="CP063169">
    <property type="protein sequence ID" value="QOR69094.1"/>
    <property type="molecule type" value="Genomic_DNA"/>
</dbReference>
<dbReference type="InterPro" id="IPR000572">
    <property type="entry name" value="OxRdtase_Mopterin-bd_dom"/>
</dbReference>
<dbReference type="GO" id="GO:0006790">
    <property type="term" value="P:sulfur compound metabolic process"/>
    <property type="evidence" value="ECO:0007669"/>
    <property type="project" value="TreeGrafter"/>
</dbReference>
<evidence type="ECO:0000256" key="1">
    <source>
        <dbReference type="SAM" id="Phobius"/>
    </source>
</evidence>
<keyword evidence="1" id="KW-0812">Transmembrane</keyword>
<feature type="transmembrane region" description="Helical" evidence="1">
    <location>
        <begin position="163"/>
        <end position="182"/>
    </location>
</feature>
<dbReference type="Pfam" id="PF00174">
    <property type="entry name" value="Oxidored_molyb"/>
    <property type="match status" value="1"/>
</dbReference>
<name>A0A7M1SQ10_9MICO</name>
<proteinExistence type="predicted"/>
<dbReference type="PANTHER" id="PTHR19372:SF7">
    <property type="entry name" value="SULFITE OXIDASE, MITOCHONDRIAL"/>
    <property type="match status" value="1"/>
</dbReference>
<gene>
    <name evidence="3" type="ORF">IM660_10115</name>
</gene>
<feature type="transmembrane region" description="Helical" evidence="1">
    <location>
        <begin position="121"/>
        <end position="142"/>
    </location>
</feature>
<feature type="transmembrane region" description="Helical" evidence="1">
    <location>
        <begin position="70"/>
        <end position="90"/>
    </location>
</feature>
<organism evidence="3 4">
    <name type="scientific">Ruania alkalisoli</name>
    <dbReference type="NCBI Taxonomy" id="2779775"/>
    <lineage>
        <taxon>Bacteria</taxon>
        <taxon>Bacillati</taxon>
        <taxon>Actinomycetota</taxon>
        <taxon>Actinomycetes</taxon>
        <taxon>Micrococcales</taxon>
        <taxon>Ruaniaceae</taxon>
        <taxon>Ruania</taxon>
    </lineage>
</organism>
<dbReference type="Gene3D" id="2.60.40.650">
    <property type="match status" value="1"/>
</dbReference>
<dbReference type="PANTHER" id="PTHR19372">
    <property type="entry name" value="SULFITE REDUCTASE"/>
    <property type="match status" value="1"/>
</dbReference>
<dbReference type="GO" id="GO:0020037">
    <property type="term" value="F:heme binding"/>
    <property type="evidence" value="ECO:0007669"/>
    <property type="project" value="TreeGrafter"/>
</dbReference>
<dbReference type="Proteomes" id="UP000593758">
    <property type="component" value="Chromosome"/>
</dbReference>
<dbReference type="RefSeq" id="WP_193495189.1">
    <property type="nucleotide sequence ID" value="NZ_CP063169.1"/>
</dbReference>
<dbReference type="InterPro" id="IPR014756">
    <property type="entry name" value="Ig_E-set"/>
</dbReference>
<dbReference type="Gene3D" id="3.90.420.10">
    <property type="entry name" value="Oxidoreductase, molybdopterin-binding domain"/>
    <property type="match status" value="1"/>
</dbReference>
<dbReference type="SUPFAM" id="SSF81296">
    <property type="entry name" value="E set domains"/>
    <property type="match status" value="1"/>
</dbReference>
<dbReference type="GO" id="GO:0008482">
    <property type="term" value="F:sulfite oxidase activity"/>
    <property type="evidence" value="ECO:0007669"/>
    <property type="project" value="TreeGrafter"/>
</dbReference>
<evidence type="ECO:0000313" key="3">
    <source>
        <dbReference type="EMBL" id="QOR69094.1"/>
    </source>
</evidence>
<feature type="transmembrane region" description="Helical" evidence="1">
    <location>
        <begin position="97"/>
        <end position="115"/>
    </location>
</feature>
<keyword evidence="4" id="KW-1185">Reference proteome</keyword>
<keyword evidence="1" id="KW-0472">Membrane</keyword>
<evidence type="ECO:0000259" key="2">
    <source>
        <dbReference type="Pfam" id="PF00174"/>
    </source>
</evidence>